<accession>A0A1I2M3P0</accession>
<dbReference type="Gene3D" id="2.20.200.10">
    <property type="entry name" value="Outer membrane efflux proteins (OEP)"/>
    <property type="match status" value="1"/>
</dbReference>
<dbReference type="STRING" id="655355.SAMN05216283_11845"/>
<comment type="subcellular location">
    <subcellularLocation>
        <location evidence="2">Cell membrane</location>
        <topology evidence="2">Lipid-anchor</topology>
    </subcellularLocation>
</comment>
<dbReference type="PANTHER" id="PTHR30203:SF33">
    <property type="entry name" value="BLR4455 PROTEIN"/>
    <property type="match status" value="1"/>
</dbReference>
<dbReference type="PROSITE" id="PS51257">
    <property type="entry name" value="PROKAR_LIPOPROTEIN"/>
    <property type="match status" value="1"/>
</dbReference>
<dbReference type="Pfam" id="PF02321">
    <property type="entry name" value="OEP"/>
    <property type="match status" value="2"/>
</dbReference>
<sequence>MKIHSFKQILLLIGTSALLFSCGTSRQFQRSTVETEGLYGAVENTDSTTIATQPWEELFTDPFLKNSITEGLANNPDMQIAVQRVLEAEAYLTQGKAALLPGVSARASQNYTRNPESVYPNGPRDVTSYQLGLEASWEIDIWGKLRSSKRAAYANLLATDAGQKAVQTRLISTIAMYYYQLAALDAKLEITKQTVANNIDLVETMKVLKESGLVTGAAIVQSEAARYAAEVTLPDLDQQIRETENALSSLLGRVPGPVERGSLSEQEINSTLAAGIPAQLLDNRPDVMQAEFQVMQAYELTNNARAYFYPSLTLTASSGFGATELDELLDPSSFAANVIGGLAAPIFQKKANVTRLKVAETKQEAALQNLKSTLLQAGQEVNNALSLYDNSEKKMVLRDSQLEALKKSVEYTQELLSFGSATYTEVLNAQQSLLGAQLSQVNDQIQQLTAVVSLYRALGGGWR</sequence>
<dbReference type="SUPFAM" id="SSF56954">
    <property type="entry name" value="Outer membrane efflux proteins (OEP)"/>
    <property type="match status" value="1"/>
</dbReference>
<name>A0A1I2M3P0_9BACT</name>
<evidence type="ECO:0000313" key="4">
    <source>
        <dbReference type="Proteomes" id="UP000198964"/>
    </source>
</evidence>
<organism evidence="3 4">
    <name type="scientific">Sunxiuqinia elliptica</name>
    <dbReference type="NCBI Taxonomy" id="655355"/>
    <lineage>
        <taxon>Bacteria</taxon>
        <taxon>Pseudomonadati</taxon>
        <taxon>Bacteroidota</taxon>
        <taxon>Bacteroidia</taxon>
        <taxon>Marinilabiliales</taxon>
        <taxon>Prolixibacteraceae</taxon>
        <taxon>Sunxiuqinia</taxon>
    </lineage>
</organism>
<dbReference type="Gene3D" id="1.20.1600.10">
    <property type="entry name" value="Outer membrane efflux proteins (OEP)"/>
    <property type="match status" value="1"/>
</dbReference>
<protein>
    <submittedName>
        <fullName evidence="3">Efflux transporter, outer membrane factor (OMF) lipoprotein, NodT family</fullName>
    </submittedName>
</protein>
<dbReference type="AlphaFoldDB" id="A0A1I2M3P0"/>
<gene>
    <name evidence="3" type="ORF">SAMN05216283_11845</name>
</gene>
<keyword evidence="2" id="KW-0812">Transmembrane</keyword>
<keyword evidence="2" id="KW-1134">Transmembrane beta strand</keyword>
<keyword evidence="2" id="KW-0564">Palmitate</keyword>
<dbReference type="EMBL" id="FONW01000018">
    <property type="protein sequence ID" value="SFF86065.1"/>
    <property type="molecule type" value="Genomic_DNA"/>
</dbReference>
<dbReference type="RefSeq" id="WP_093921694.1">
    <property type="nucleotide sequence ID" value="NZ_FONW01000018.1"/>
</dbReference>
<keyword evidence="4" id="KW-1185">Reference proteome</keyword>
<comment type="similarity">
    <text evidence="1 2">Belongs to the outer membrane factor (OMF) (TC 1.B.17) family.</text>
</comment>
<dbReference type="GO" id="GO:0015562">
    <property type="term" value="F:efflux transmembrane transporter activity"/>
    <property type="evidence" value="ECO:0007669"/>
    <property type="project" value="InterPro"/>
</dbReference>
<evidence type="ECO:0000256" key="1">
    <source>
        <dbReference type="ARBA" id="ARBA00007613"/>
    </source>
</evidence>
<evidence type="ECO:0000313" key="3">
    <source>
        <dbReference type="EMBL" id="SFF86065.1"/>
    </source>
</evidence>
<dbReference type="Proteomes" id="UP000198964">
    <property type="component" value="Unassembled WGS sequence"/>
</dbReference>
<keyword evidence="2" id="KW-0472">Membrane</keyword>
<dbReference type="GO" id="GO:0005886">
    <property type="term" value="C:plasma membrane"/>
    <property type="evidence" value="ECO:0007669"/>
    <property type="project" value="UniProtKB-SubCell"/>
</dbReference>
<evidence type="ECO:0000256" key="2">
    <source>
        <dbReference type="RuleBase" id="RU362097"/>
    </source>
</evidence>
<keyword evidence="2 3" id="KW-0449">Lipoprotein</keyword>
<dbReference type="InterPro" id="IPR010131">
    <property type="entry name" value="MdtP/NodT-like"/>
</dbReference>
<dbReference type="InterPro" id="IPR003423">
    <property type="entry name" value="OMP_efflux"/>
</dbReference>
<proteinExistence type="inferred from homology"/>
<dbReference type="PANTHER" id="PTHR30203">
    <property type="entry name" value="OUTER MEMBRANE CATION EFFLUX PROTEIN"/>
    <property type="match status" value="1"/>
</dbReference>
<dbReference type="NCBIfam" id="TIGR01845">
    <property type="entry name" value="outer_NodT"/>
    <property type="match status" value="1"/>
</dbReference>
<reference evidence="3 4" key="1">
    <citation type="submission" date="2016-10" db="EMBL/GenBank/DDBJ databases">
        <authorList>
            <person name="de Groot N.N."/>
        </authorList>
    </citation>
    <scope>NUCLEOTIDE SEQUENCE [LARGE SCALE GENOMIC DNA]</scope>
    <source>
        <strain evidence="3 4">CGMCC 1.9156</strain>
    </source>
</reference>